<dbReference type="SUPFAM" id="SSF48498">
    <property type="entry name" value="Tetracyclin repressor-like, C-terminal domain"/>
    <property type="match status" value="1"/>
</dbReference>
<dbReference type="RefSeq" id="WP_071809039.1">
    <property type="nucleotide sequence ID" value="NZ_MEIA01000476.1"/>
</dbReference>
<dbReference type="GO" id="GO:0003700">
    <property type="term" value="F:DNA-binding transcription factor activity"/>
    <property type="evidence" value="ECO:0007669"/>
    <property type="project" value="TreeGrafter"/>
</dbReference>
<dbReference type="PRINTS" id="PR00455">
    <property type="entry name" value="HTHTETR"/>
</dbReference>
<sequence>MTATTPSRRERLRAETVTEIKDAARRLLVAGGPTAISLRAIARDVGMTAPALYRYFASLDALVTAIVTDLFEELRAAVAGVAAAHADEDPLTRIGHMARGFRRWSLDHPAEFALMFGSPVPGVTPLPQRGPPLDEAGARFGETFFAVMSEHYARHSFAGEPHELPDPALREIFRPYLENFGDRFPAPVIYFFITSWTRLYGMVAMEVFGHLAWAVTDVEPLFEVELARALRQLAR</sequence>
<dbReference type="AlphaFoldDB" id="A0A1K0FCB7"/>
<keyword evidence="1" id="KW-0805">Transcription regulation</keyword>
<gene>
    <name evidence="6" type="ORF">BG844_31880</name>
</gene>
<dbReference type="PANTHER" id="PTHR30055:SF243">
    <property type="entry name" value="HTH-TYPE TRANSCRIPTIONAL REGULATOR RV1816"/>
    <property type="match status" value="1"/>
</dbReference>
<dbReference type="InterPro" id="IPR050109">
    <property type="entry name" value="HTH-type_TetR-like_transc_reg"/>
</dbReference>
<dbReference type="InterPro" id="IPR025996">
    <property type="entry name" value="MT1864/Rv1816-like_C"/>
</dbReference>
<evidence type="ECO:0000313" key="7">
    <source>
        <dbReference type="Proteomes" id="UP000182486"/>
    </source>
</evidence>
<evidence type="ECO:0000256" key="3">
    <source>
        <dbReference type="ARBA" id="ARBA00023163"/>
    </source>
</evidence>
<dbReference type="Proteomes" id="UP000182486">
    <property type="component" value="Unassembled WGS sequence"/>
</dbReference>
<dbReference type="InterPro" id="IPR009057">
    <property type="entry name" value="Homeodomain-like_sf"/>
</dbReference>
<keyword evidence="3" id="KW-0804">Transcription</keyword>
<dbReference type="SUPFAM" id="SSF46689">
    <property type="entry name" value="Homeodomain-like"/>
    <property type="match status" value="1"/>
</dbReference>
<proteinExistence type="predicted"/>
<name>A0A1K0FCB7_9ACTN</name>
<dbReference type="Pfam" id="PF13305">
    <property type="entry name" value="TetR_C_33"/>
    <property type="match status" value="1"/>
</dbReference>
<evidence type="ECO:0000313" key="6">
    <source>
        <dbReference type="EMBL" id="OJF10465.1"/>
    </source>
</evidence>
<feature type="domain" description="HTH tetR-type" evidence="5">
    <location>
        <begin position="14"/>
        <end position="74"/>
    </location>
</feature>
<dbReference type="GO" id="GO:0000976">
    <property type="term" value="F:transcription cis-regulatory region binding"/>
    <property type="evidence" value="ECO:0007669"/>
    <property type="project" value="TreeGrafter"/>
</dbReference>
<dbReference type="InterPro" id="IPR036271">
    <property type="entry name" value="Tet_transcr_reg_TetR-rel_C_sf"/>
</dbReference>
<keyword evidence="2 4" id="KW-0238">DNA-binding</keyword>
<evidence type="ECO:0000256" key="1">
    <source>
        <dbReference type="ARBA" id="ARBA00023015"/>
    </source>
</evidence>
<reference evidence="6 7" key="1">
    <citation type="submission" date="2016-09" db="EMBL/GenBank/DDBJ databases">
        <title>Couchioplanes caeruleus draft genome sequence.</title>
        <authorList>
            <person name="Sheehan J."/>
            <person name="Caffrey P."/>
        </authorList>
    </citation>
    <scope>NUCLEOTIDE SEQUENCE [LARGE SCALE GENOMIC DNA]</scope>
    <source>
        <strain evidence="6 7">DSM 43634</strain>
    </source>
</reference>
<evidence type="ECO:0000259" key="5">
    <source>
        <dbReference type="PROSITE" id="PS50977"/>
    </source>
</evidence>
<dbReference type="Gene3D" id="1.10.357.10">
    <property type="entry name" value="Tetracycline Repressor, domain 2"/>
    <property type="match status" value="1"/>
</dbReference>
<dbReference type="PROSITE" id="PS50977">
    <property type="entry name" value="HTH_TETR_2"/>
    <property type="match status" value="1"/>
</dbReference>
<feature type="DNA-binding region" description="H-T-H motif" evidence="4">
    <location>
        <begin position="37"/>
        <end position="56"/>
    </location>
</feature>
<dbReference type="PANTHER" id="PTHR30055">
    <property type="entry name" value="HTH-TYPE TRANSCRIPTIONAL REGULATOR RUTR"/>
    <property type="match status" value="1"/>
</dbReference>
<comment type="caution">
    <text evidence="6">The sequence shown here is derived from an EMBL/GenBank/DDBJ whole genome shotgun (WGS) entry which is preliminary data.</text>
</comment>
<dbReference type="EMBL" id="MEIA01000476">
    <property type="protein sequence ID" value="OJF10465.1"/>
    <property type="molecule type" value="Genomic_DNA"/>
</dbReference>
<dbReference type="InterPro" id="IPR001647">
    <property type="entry name" value="HTH_TetR"/>
</dbReference>
<evidence type="ECO:0000256" key="4">
    <source>
        <dbReference type="PROSITE-ProRule" id="PRU00335"/>
    </source>
</evidence>
<organism evidence="6 7">
    <name type="scientific">Couchioplanes caeruleus subsp. caeruleus</name>
    <dbReference type="NCBI Taxonomy" id="56427"/>
    <lineage>
        <taxon>Bacteria</taxon>
        <taxon>Bacillati</taxon>
        <taxon>Actinomycetota</taxon>
        <taxon>Actinomycetes</taxon>
        <taxon>Micromonosporales</taxon>
        <taxon>Micromonosporaceae</taxon>
        <taxon>Couchioplanes</taxon>
    </lineage>
</organism>
<evidence type="ECO:0000256" key="2">
    <source>
        <dbReference type="ARBA" id="ARBA00023125"/>
    </source>
</evidence>
<accession>A0A1K0FCB7</accession>
<keyword evidence="7" id="KW-1185">Reference proteome</keyword>
<protein>
    <recommendedName>
        <fullName evidence="5">HTH tetR-type domain-containing protein</fullName>
    </recommendedName>
</protein>
<dbReference type="Pfam" id="PF00440">
    <property type="entry name" value="TetR_N"/>
    <property type="match status" value="1"/>
</dbReference>